<dbReference type="AlphaFoldDB" id="A0A9W8TD06"/>
<dbReference type="InterPro" id="IPR052935">
    <property type="entry name" value="Mg2+_PAP"/>
</dbReference>
<feature type="chain" id="PRO_5040919326" description="Phosphatidate phosphatase APP1 catalytic domain-containing protein" evidence="1">
    <location>
        <begin position="20"/>
        <end position="381"/>
    </location>
</feature>
<dbReference type="Proteomes" id="UP001148786">
    <property type="component" value="Unassembled WGS sequence"/>
</dbReference>
<organism evidence="3 4">
    <name type="scientific">Agrocybe chaxingu</name>
    <dbReference type="NCBI Taxonomy" id="84603"/>
    <lineage>
        <taxon>Eukaryota</taxon>
        <taxon>Fungi</taxon>
        <taxon>Dikarya</taxon>
        <taxon>Basidiomycota</taxon>
        <taxon>Agaricomycotina</taxon>
        <taxon>Agaricomycetes</taxon>
        <taxon>Agaricomycetidae</taxon>
        <taxon>Agaricales</taxon>
        <taxon>Agaricineae</taxon>
        <taxon>Strophariaceae</taxon>
        <taxon>Agrocybe</taxon>
    </lineage>
</organism>
<feature type="signal peptide" evidence="1">
    <location>
        <begin position="1"/>
        <end position="19"/>
    </location>
</feature>
<dbReference type="EMBL" id="JANKHO010000088">
    <property type="protein sequence ID" value="KAJ3515612.1"/>
    <property type="molecule type" value="Genomic_DNA"/>
</dbReference>
<evidence type="ECO:0000313" key="3">
    <source>
        <dbReference type="EMBL" id="KAJ3515612.1"/>
    </source>
</evidence>
<dbReference type="GO" id="GO:0008195">
    <property type="term" value="F:phosphatidate phosphatase activity"/>
    <property type="evidence" value="ECO:0007669"/>
    <property type="project" value="InterPro"/>
</dbReference>
<proteinExistence type="predicted"/>
<protein>
    <recommendedName>
        <fullName evidence="2">Phosphatidate phosphatase APP1 catalytic domain-containing protein</fullName>
    </recommendedName>
</protein>
<accession>A0A9W8TD06</accession>
<feature type="domain" description="Phosphatidate phosphatase APP1 catalytic" evidence="2">
    <location>
        <begin position="183"/>
        <end position="336"/>
    </location>
</feature>
<gene>
    <name evidence="3" type="ORF">NLJ89_g1646</name>
</gene>
<evidence type="ECO:0000259" key="2">
    <source>
        <dbReference type="Pfam" id="PF09949"/>
    </source>
</evidence>
<evidence type="ECO:0000313" key="4">
    <source>
        <dbReference type="Proteomes" id="UP001148786"/>
    </source>
</evidence>
<dbReference type="PANTHER" id="PTHR28208">
    <property type="entry name" value="PHOSPHATIDATE PHOSPHATASE APP1"/>
    <property type="match status" value="1"/>
</dbReference>
<keyword evidence="4" id="KW-1185">Reference proteome</keyword>
<sequence>MQLPKSSAILALAILSANALPAAYPAAVEQRGLFDDIQITDDLIIFDSPAFPDPNNPGNTLVQLQSFASLRQIDLGVVSSAVSAFLGTLGVDIGDSLNTLQERIRLLGAIGLPGKSATISVPGCANEVETGETSGLPNLGMSIATASLGDCGSATELSGTASLTFLDNRKISGSIFASPDLGFGVISDIDDTVKISNVLDTVELIKSTLLDEPKAVPGMPELYTSLAASLNKPQFVYITGSPFQLFPFLNDFLDSAYSTAKGPIFTQNLTVIDPVQAIQFITNSNTQAYKVSQIDRLQAMYPNKKWLAIGDSTQKDPEVYAEAFNKGVAISCAWIRRVDGADNSAERFAAAFAGVPADKFRVFTDAEIPALANINVAGGEC</sequence>
<comment type="caution">
    <text evidence="3">The sequence shown here is derived from an EMBL/GenBank/DDBJ whole genome shotgun (WGS) entry which is preliminary data.</text>
</comment>
<keyword evidence="1" id="KW-0732">Signal</keyword>
<evidence type="ECO:0000256" key="1">
    <source>
        <dbReference type="SAM" id="SignalP"/>
    </source>
</evidence>
<dbReference type="InterPro" id="IPR019236">
    <property type="entry name" value="APP1_cat"/>
</dbReference>
<dbReference type="GO" id="GO:0030479">
    <property type="term" value="C:actin cortical patch"/>
    <property type="evidence" value="ECO:0007669"/>
    <property type="project" value="TreeGrafter"/>
</dbReference>
<dbReference type="Pfam" id="PF09949">
    <property type="entry name" value="APP1_cat"/>
    <property type="match status" value="1"/>
</dbReference>
<name>A0A9W8TD06_9AGAR</name>
<dbReference type="OrthoDB" id="414243at2759"/>
<reference evidence="3" key="1">
    <citation type="submission" date="2022-07" db="EMBL/GenBank/DDBJ databases">
        <title>Genome Sequence of Agrocybe chaxingu.</title>
        <authorList>
            <person name="Buettner E."/>
        </authorList>
    </citation>
    <scope>NUCLEOTIDE SEQUENCE</scope>
    <source>
        <strain evidence="3">MP-N11</strain>
    </source>
</reference>
<dbReference type="PANTHER" id="PTHR28208:SF1">
    <property type="entry name" value="FILAMENT ORGANIZATION PROTEIN APP1-LIKE, PUTATIVE (AFU_ORTHOLOGUE AFUA_1G06650)-RELATED"/>
    <property type="match status" value="1"/>
</dbReference>